<dbReference type="PANTHER" id="PTHR31087:SF161">
    <property type="entry name" value="TUBBY C 2 FAMILY PROTEIN"/>
    <property type="match status" value="1"/>
</dbReference>
<dbReference type="EMBL" id="CADCTW010000235">
    <property type="protein sequence ID" value="CAA9369029.1"/>
    <property type="molecule type" value="Genomic_DNA"/>
</dbReference>
<dbReference type="InterPro" id="IPR025659">
    <property type="entry name" value="Tubby-like_C"/>
</dbReference>
<evidence type="ECO:0000256" key="1">
    <source>
        <dbReference type="ARBA" id="ARBA00005437"/>
    </source>
</evidence>
<name>A0A6J4MXC2_9BACT</name>
<evidence type="ECO:0008006" key="3">
    <source>
        <dbReference type="Google" id="ProtNLM"/>
    </source>
</evidence>
<dbReference type="InterPro" id="IPR038595">
    <property type="entry name" value="LOR_sf"/>
</dbReference>
<gene>
    <name evidence="2" type="ORF">AVDCRST_MAG68-5288</name>
</gene>
<dbReference type="AlphaFoldDB" id="A0A6J4MXC2"/>
<dbReference type="SUPFAM" id="SSF54518">
    <property type="entry name" value="Tubby C-terminal domain-like"/>
    <property type="match status" value="1"/>
</dbReference>
<dbReference type="InterPro" id="IPR007612">
    <property type="entry name" value="LOR"/>
</dbReference>
<comment type="similarity">
    <text evidence="1">Belongs to the LOR family.</text>
</comment>
<proteinExistence type="inferred from homology"/>
<protein>
    <recommendedName>
        <fullName evidence="3">LURP-one-related family protein</fullName>
    </recommendedName>
</protein>
<organism evidence="2">
    <name type="scientific">uncultured Gemmatimonadota bacterium</name>
    <dbReference type="NCBI Taxonomy" id="203437"/>
    <lineage>
        <taxon>Bacteria</taxon>
        <taxon>Pseudomonadati</taxon>
        <taxon>Gemmatimonadota</taxon>
        <taxon>environmental samples</taxon>
    </lineage>
</organism>
<dbReference type="Gene3D" id="2.40.160.200">
    <property type="entry name" value="LURP1-related"/>
    <property type="match status" value="1"/>
</dbReference>
<accession>A0A6J4MXC2</accession>
<sequence>MARYKLRQRLISVGEDFTIENEQGNTVYTVDGKVMRIRETFVIEDRAGNEVATIREKKLAIRDSMAILRGGETIATIRKALISPFRDKFGIDVPGGEDLVAQGQILEHEYEIRRGGDTVARVSKHWFSLTDTYGVETVAGEDDGLILAIAVAIDEMAHDPDEGKG</sequence>
<reference evidence="2" key="1">
    <citation type="submission" date="2020-02" db="EMBL/GenBank/DDBJ databases">
        <authorList>
            <person name="Meier V. D."/>
        </authorList>
    </citation>
    <scope>NUCLEOTIDE SEQUENCE</scope>
    <source>
        <strain evidence="2">AVDCRST_MAG68</strain>
    </source>
</reference>
<dbReference type="PANTHER" id="PTHR31087">
    <property type="match status" value="1"/>
</dbReference>
<evidence type="ECO:0000313" key="2">
    <source>
        <dbReference type="EMBL" id="CAA9369029.1"/>
    </source>
</evidence>
<dbReference type="Pfam" id="PF04525">
    <property type="entry name" value="LOR"/>
    <property type="match status" value="1"/>
</dbReference>